<dbReference type="Gene3D" id="2.40.50.140">
    <property type="entry name" value="Nucleic acid-binding proteins"/>
    <property type="match status" value="1"/>
</dbReference>
<evidence type="ECO:0000313" key="3">
    <source>
        <dbReference type="Proteomes" id="UP001341840"/>
    </source>
</evidence>
<organism evidence="2 3">
    <name type="scientific">Stylosanthes scabra</name>
    <dbReference type="NCBI Taxonomy" id="79078"/>
    <lineage>
        <taxon>Eukaryota</taxon>
        <taxon>Viridiplantae</taxon>
        <taxon>Streptophyta</taxon>
        <taxon>Embryophyta</taxon>
        <taxon>Tracheophyta</taxon>
        <taxon>Spermatophyta</taxon>
        <taxon>Magnoliopsida</taxon>
        <taxon>eudicotyledons</taxon>
        <taxon>Gunneridae</taxon>
        <taxon>Pentapetalae</taxon>
        <taxon>rosids</taxon>
        <taxon>fabids</taxon>
        <taxon>Fabales</taxon>
        <taxon>Fabaceae</taxon>
        <taxon>Papilionoideae</taxon>
        <taxon>50 kb inversion clade</taxon>
        <taxon>dalbergioids sensu lato</taxon>
        <taxon>Dalbergieae</taxon>
        <taxon>Pterocarpus clade</taxon>
        <taxon>Stylosanthes</taxon>
    </lineage>
</organism>
<keyword evidence="3" id="KW-1185">Reference proteome</keyword>
<feature type="compositionally biased region" description="Polar residues" evidence="1">
    <location>
        <begin position="207"/>
        <end position="217"/>
    </location>
</feature>
<dbReference type="Proteomes" id="UP001341840">
    <property type="component" value="Unassembled WGS sequence"/>
</dbReference>
<dbReference type="InterPro" id="IPR012340">
    <property type="entry name" value="NA-bd_OB-fold"/>
</dbReference>
<dbReference type="SUPFAM" id="SSF50249">
    <property type="entry name" value="Nucleic acid-binding proteins"/>
    <property type="match status" value="1"/>
</dbReference>
<accession>A0ABU6YID8</accession>
<protein>
    <submittedName>
        <fullName evidence="2">Uncharacterized protein</fullName>
    </submittedName>
</protein>
<evidence type="ECO:0000256" key="1">
    <source>
        <dbReference type="SAM" id="MobiDB-lite"/>
    </source>
</evidence>
<dbReference type="EMBL" id="JASCZI010241925">
    <property type="protein sequence ID" value="MED6208418.1"/>
    <property type="molecule type" value="Genomic_DNA"/>
</dbReference>
<comment type="caution">
    <text evidence="2">The sequence shown here is derived from an EMBL/GenBank/DDBJ whole genome shotgun (WGS) entry which is preliminary data.</text>
</comment>
<reference evidence="2 3" key="1">
    <citation type="journal article" date="2023" name="Plants (Basel)">
        <title>Bridging the Gap: Combining Genomics and Transcriptomics Approaches to Understand Stylosanthes scabra, an Orphan Legume from the Brazilian Caatinga.</title>
        <authorList>
            <person name="Ferreira-Neto J.R.C."/>
            <person name="da Silva M.D."/>
            <person name="Binneck E."/>
            <person name="de Melo N.F."/>
            <person name="da Silva R.H."/>
            <person name="de Melo A.L.T.M."/>
            <person name="Pandolfi V."/>
            <person name="Bustamante F.O."/>
            <person name="Brasileiro-Vidal A.C."/>
            <person name="Benko-Iseppon A.M."/>
        </authorList>
    </citation>
    <scope>NUCLEOTIDE SEQUENCE [LARGE SCALE GENOMIC DNA]</scope>
    <source>
        <tissue evidence="2">Leaves</tissue>
    </source>
</reference>
<dbReference type="CDD" id="cd04481">
    <property type="entry name" value="RPA1_DBD_B_like"/>
    <property type="match status" value="1"/>
</dbReference>
<proteinExistence type="predicted"/>
<gene>
    <name evidence="2" type="ORF">PIB30_044846</name>
</gene>
<sequence length="230" mass="25125">MANLNQSHLTDCMGQIVGKEDPMDIVTKTGQSIKRLSLYIEDQEKNKMKCTLFGAYVDQVAGVLESSDSEPVVLVAQLFMPNVFMNQVNIQSSFYGSKLLLNPNYPEVVAYRESHVDSYVHKSVSEELIGASNCITTIEEVFNMTKSVSNVADSSVVTVTYSKPTSEPITSLSKDSTLESICESGMATPAKGSLDSIVVNSSLEVLTSPQEKGSNNKSFRHGTKHKEQVV</sequence>
<name>A0ABU6YID8_9FABA</name>
<evidence type="ECO:0000313" key="2">
    <source>
        <dbReference type="EMBL" id="MED6208418.1"/>
    </source>
</evidence>
<feature type="region of interest" description="Disordered" evidence="1">
    <location>
        <begin position="207"/>
        <end position="230"/>
    </location>
</feature>